<dbReference type="eggNOG" id="ENOG502QQKM">
    <property type="taxonomic scope" value="Eukaryota"/>
</dbReference>
<keyword evidence="3" id="KW-1185">Reference proteome</keyword>
<reference evidence="2 3" key="1">
    <citation type="journal article" date="2011" name="Proc. Natl. Acad. Sci. U.S.A.">
        <title>Evolutionary erosion of yeast sex chromosomes by mating-type switching accidents.</title>
        <authorList>
            <person name="Gordon J.L."/>
            <person name="Armisen D."/>
            <person name="Proux-Wera E."/>
            <person name="Oheigeartaigh S.S."/>
            <person name="Byrne K.P."/>
            <person name="Wolfe K.H."/>
        </authorList>
    </citation>
    <scope>NUCLEOTIDE SEQUENCE [LARGE SCALE GENOMIC DNA]</scope>
    <source>
        <strain evidence="3">ATCC 24235 / CBS 4417 / NBRC 1672 / NRRL Y-8282 / UCD 70-5</strain>
    </source>
</reference>
<feature type="region of interest" description="Disordered" evidence="1">
    <location>
        <begin position="496"/>
        <end position="517"/>
    </location>
</feature>
<dbReference type="OrthoDB" id="4068713at2759"/>
<feature type="compositionally biased region" description="Polar residues" evidence="1">
    <location>
        <begin position="25"/>
        <end position="39"/>
    </location>
</feature>
<organism evidence="2 3">
    <name type="scientific">Tetrapisispora phaffii (strain ATCC 24235 / CBS 4417 / NBRC 1672 / NRRL Y-8282 / UCD 70-5)</name>
    <name type="common">Yeast</name>
    <name type="synonym">Fabospora phaffii</name>
    <dbReference type="NCBI Taxonomy" id="1071381"/>
    <lineage>
        <taxon>Eukaryota</taxon>
        <taxon>Fungi</taxon>
        <taxon>Dikarya</taxon>
        <taxon>Ascomycota</taxon>
        <taxon>Saccharomycotina</taxon>
        <taxon>Saccharomycetes</taxon>
        <taxon>Saccharomycetales</taxon>
        <taxon>Saccharomycetaceae</taxon>
        <taxon>Tetrapisispora</taxon>
    </lineage>
</organism>
<feature type="region of interest" description="Disordered" evidence="1">
    <location>
        <begin position="1"/>
        <end position="51"/>
    </location>
</feature>
<feature type="compositionally biased region" description="Low complexity" evidence="1">
    <location>
        <begin position="1"/>
        <end position="10"/>
    </location>
</feature>
<name>G8BYG9_TETPH</name>
<dbReference type="RefSeq" id="XP_003687345.1">
    <property type="nucleotide sequence ID" value="XM_003687297.1"/>
</dbReference>
<evidence type="ECO:0000313" key="3">
    <source>
        <dbReference type="Proteomes" id="UP000005666"/>
    </source>
</evidence>
<dbReference type="GeneID" id="11533163"/>
<feature type="compositionally biased region" description="Polar residues" evidence="1">
    <location>
        <begin position="507"/>
        <end position="517"/>
    </location>
</feature>
<evidence type="ECO:0000256" key="1">
    <source>
        <dbReference type="SAM" id="MobiDB-lite"/>
    </source>
</evidence>
<proteinExistence type="predicted"/>
<dbReference type="EMBL" id="HE612865">
    <property type="protein sequence ID" value="CCE64911.1"/>
    <property type="molecule type" value="Genomic_DNA"/>
</dbReference>
<dbReference type="KEGG" id="tpf:TPHA_0J00890"/>
<dbReference type="AlphaFoldDB" id="G8BYG9"/>
<dbReference type="OMA" id="NTYQWDY"/>
<evidence type="ECO:0000313" key="2">
    <source>
        <dbReference type="EMBL" id="CCE64911.1"/>
    </source>
</evidence>
<feature type="compositionally biased region" description="Basic and acidic residues" evidence="1">
    <location>
        <begin position="496"/>
        <end position="506"/>
    </location>
</feature>
<dbReference type="HOGENOM" id="CLU_034883_0_0_1"/>
<dbReference type="Proteomes" id="UP000005666">
    <property type="component" value="Chromosome 10"/>
</dbReference>
<accession>G8BYG9</accession>
<sequence>MSNMSGNINKNGDKNDHNDGSGSDTNTEVSHSPSLTPVSTKDMEVVEPSSVGHHKTEEYTVVIEIDNLPPDKNWKQVKYLLGGIVNPKSIIAIKFCPLITSVAPPFMTFQNCIVTLKFPESRINADVSYLLYKLNSYHWDYFNLYAFVLSLPSVEMYNTAPPHLYSSYANVKNLPSEPQNNFEFRHTKEDNFHETYASDTFEGGPQFNPQFVEGHGLHYPNPHMSQIPQISPTHHNQSMFHPSMLKMPPSTLPRQAYHQRQHVQNHEAPLHVHRYYDNSQYYSMNERNIKTSKKKDSSGLSTIINERKKHSILKLVNETSLKLDDMHILETPENSLKNRKKLQQIFNENIFRTQMTARNMYQLQIENFPPYLQTETEVEEINEISADIKCIVTDRAEKYSRIKWSVLKEFIKLKCLNFLNKQVSNNNNKVSIKQSDKEMSSSDDTKKKIFSDNEISLVANELSLNDTSSTTKNFYVGMYEDHDELLKVEIIPSDSNKESETEKAGSSHEQNGNSIEQNKSVKYMMGTFYKAVVGFHDKEFYNICMRAINDQEFALGYKLKVAELPPLNMDSKPSVGREKNDPIR</sequence>
<protein>
    <submittedName>
        <fullName evidence="2">Uncharacterized protein</fullName>
    </submittedName>
</protein>
<gene>
    <name evidence="2" type="primary">TPHA0J00890</name>
    <name evidence="2" type="ordered locus">TPHA_0J00890</name>
</gene>